<gene>
    <name evidence="1" type="primary">VPS24_1</name>
    <name evidence="1" type="ORF">LPJ66_007658</name>
</gene>
<comment type="caution">
    <text evidence="1">The sequence shown here is derived from an EMBL/GenBank/DDBJ whole genome shotgun (WGS) entry which is preliminary data.</text>
</comment>
<sequence length="222" mass="25158">MFNFSLFAKPPKPEELVRKWRASVRSQERELDRQIRGIATEEAKVKRTIQQLAKKNGDLTTCRTLAKELVRSARQTTRLYKSKAQLNSILLELTRQVGLLKVAGTLQKSTQVMRSVNQLVRLPQLQEGMREMEREMVKAGIIGEMTEEAFEMMEESDLEEEADLEVEAVLAQVTDGMMGSLDAVKLNVGGAKKRDEEEVVESDYELENDPDAMLARLSALRS</sequence>
<evidence type="ECO:0000313" key="2">
    <source>
        <dbReference type="Proteomes" id="UP001150581"/>
    </source>
</evidence>
<dbReference type="EMBL" id="JANBPG010001400">
    <property type="protein sequence ID" value="KAJ1890129.1"/>
    <property type="molecule type" value="Genomic_DNA"/>
</dbReference>
<protein>
    <submittedName>
        <fullName evidence="1">Vacuolar protein-sorting-associated protein 24</fullName>
    </submittedName>
</protein>
<name>A0ACC1ICI3_9FUNG</name>
<evidence type="ECO:0000313" key="1">
    <source>
        <dbReference type="EMBL" id="KAJ1890129.1"/>
    </source>
</evidence>
<accession>A0ACC1ICI3</accession>
<keyword evidence="2" id="KW-1185">Reference proteome</keyword>
<reference evidence="1" key="1">
    <citation type="submission" date="2022-07" db="EMBL/GenBank/DDBJ databases">
        <title>Phylogenomic reconstructions and comparative analyses of Kickxellomycotina fungi.</title>
        <authorList>
            <person name="Reynolds N.K."/>
            <person name="Stajich J.E."/>
            <person name="Barry K."/>
            <person name="Grigoriev I.V."/>
            <person name="Crous P."/>
            <person name="Smith M.E."/>
        </authorList>
    </citation>
    <scope>NUCLEOTIDE SEQUENCE</scope>
    <source>
        <strain evidence="1">Benny 63K</strain>
    </source>
</reference>
<dbReference type="Proteomes" id="UP001150581">
    <property type="component" value="Unassembled WGS sequence"/>
</dbReference>
<proteinExistence type="predicted"/>
<organism evidence="1 2">
    <name type="scientific">Kickxella alabastrina</name>
    <dbReference type="NCBI Taxonomy" id="61397"/>
    <lineage>
        <taxon>Eukaryota</taxon>
        <taxon>Fungi</taxon>
        <taxon>Fungi incertae sedis</taxon>
        <taxon>Zoopagomycota</taxon>
        <taxon>Kickxellomycotina</taxon>
        <taxon>Kickxellomycetes</taxon>
        <taxon>Kickxellales</taxon>
        <taxon>Kickxellaceae</taxon>
        <taxon>Kickxella</taxon>
    </lineage>
</organism>